<protein>
    <submittedName>
        <fullName evidence="2">Uncharacterized protein</fullName>
    </submittedName>
</protein>
<dbReference type="EMBL" id="JAEMNV010000017">
    <property type="protein sequence ID" value="MBJ8342896.1"/>
    <property type="molecule type" value="Genomic_DNA"/>
</dbReference>
<dbReference type="RefSeq" id="WP_199708598.1">
    <property type="nucleotide sequence ID" value="NZ_JAEMNV010000017.1"/>
</dbReference>
<evidence type="ECO:0000313" key="3">
    <source>
        <dbReference type="Proteomes" id="UP000655868"/>
    </source>
</evidence>
<feature type="region of interest" description="Disordered" evidence="1">
    <location>
        <begin position="141"/>
        <end position="164"/>
    </location>
</feature>
<dbReference type="AlphaFoldDB" id="A0A934NWK5"/>
<evidence type="ECO:0000313" key="2">
    <source>
        <dbReference type="EMBL" id="MBJ8342896.1"/>
    </source>
</evidence>
<feature type="region of interest" description="Disordered" evidence="1">
    <location>
        <begin position="178"/>
        <end position="241"/>
    </location>
</feature>
<keyword evidence="3" id="KW-1185">Reference proteome</keyword>
<dbReference type="Proteomes" id="UP000655868">
    <property type="component" value="Unassembled WGS sequence"/>
</dbReference>
<feature type="compositionally biased region" description="Basic and acidic residues" evidence="1">
    <location>
        <begin position="178"/>
        <end position="199"/>
    </location>
</feature>
<proteinExistence type="predicted"/>
<comment type="caution">
    <text evidence="2">The sequence shown here is derived from an EMBL/GenBank/DDBJ whole genome shotgun (WGS) entry which is preliminary data.</text>
</comment>
<name>A0A934NWK5_9NOCA</name>
<reference evidence="2" key="1">
    <citation type="submission" date="2020-12" db="EMBL/GenBank/DDBJ databases">
        <title>Antrihabitans popcorni sp. nov. and Antrihabitans auranticaus sp. nov., isolated from a larva cave.</title>
        <authorList>
            <person name="Lee S.D."/>
            <person name="Kim I.S."/>
        </authorList>
    </citation>
    <scope>NUCLEOTIDE SEQUENCE</scope>
    <source>
        <strain evidence="2">YC3-6</strain>
    </source>
</reference>
<feature type="region of interest" description="Disordered" evidence="1">
    <location>
        <begin position="21"/>
        <end position="93"/>
    </location>
</feature>
<sequence>MSENELDDISRDFTQFAASALQSARKTVEMHRRLKTRRERTVDRKQRTAESRVRVQDKARREADREQRERERAERHAERAQRTTARTEELGKQWSDQDLAARWAVAESLRDADPETADAWSQRMREDGIDPDAAIALADAVDRAPSSDETAAEAPAGTGRDAGEFVAELLAESLAHDELERLDDLSEDRTDNRLDDQRIADLIGVSDPAWLDGEPASVPTTSDTPAPVEPNTRELTTGAEL</sequence>
<gene>
    <name evidence="2" type="ORF">JGU71_28800</name>
</gene>
<accession>A0A934NWK5</accession>
<feature type="compositionally biased region" description="Basic and acidic residues" evidence="1">
    <location>
        <begin position="39"/>
        <end position="91"/>
    </location>
</feature>
<evidence type="ECO:0000256" key="1">
    <source>
        <dbReference type="SAM" id="MobiDB-lite"/>
    </source>
</evidence>
<organism evidence="2 3">
    <name type="scientific">Antrihabitans stalagmiti</name>
    <dbReference type="NCBI Taxonomy" id="2799499"/>
    <lineage>
        <taxon>Bacteria</taxon>
        <taxon>Bacillati</taxon>
        <taxon>Actinomycetota</taxon>
        <taxon>Actinomycetes</taxon>
        <taxon>Mycobacteriales</taxon>
        <taxon>Nocardiaceae</taxon>
        <taxon>Antrihabitans</taxon>
    </lineage>
</organism>